<evidence type="ECO:0000313" key="3">
    <source>
        <dbReference type="Proteomes" id="UP000289184"/>
    </source>
</evidence>
<dbReference type="RefSeq" id="WP_129526843.1">
    <property type="nucleotide sequence ID" value="NZ_UFQB01000005.1"/>
</dbReference>
<dbReference type="InterPro" id="IPR025391">
    <property type="entry name" value="DUF4123"/>
</dbReference>
<sequence length="349" mass="38210">MPEERHEAGIAGSVSLMNAGARSLILRSDAEALYAKVQAGARDLASGRHLFALVEPGMLEDCQDTVPAELRRHFDAPGDASLYAQRHEAAAASIGPLLVQPDVAQAEWLWRTGQAHHAVSWVWTEQPIEDMAQHLAHWLDAQTDDGLDFLLRFYDPRLAEPMLTLMGEDVLRGMLRTGEQWSWVDPWNRACSLNLAQEDTAPKPASPPWVLAQSQTDAVMRLCEPGPLLDALLQRVPGMLARWTRPTPYALACHLSRVAAAHGLATFERQFCYALDALDLHPMAHRSSLVAARVREGQALDQVLEHLAPDERAAVKAELIAADGGAGFEAPAGYAFEPQFAAFVRGRAA</sequence>
<dbReference type="OrthoDB" id="8662975at2"/>
<accession>A0A446C9P2</accession>
<dbReference type="Pfam" id="PF13503">
    <property type="entry name" value="DUF4123"/>
    <property type="match status" value="1"/>
</dbReference>
<reference evidence="2 3" key="1">
    <citation type="submission" date="2018-07" db="EMBL/GenBank/DDBJ databases">
        <authorList>
            <person name="Peeters C."/>
        </authorList>
    </citation>
    <scope>NUCLEOTIDE SEQUENCE [LARGE SCALE GENOMIC DNA]</scope>
    <source>
        <strain evidence="2 3">LMG 3411</strain>
    </source>
</reference>
<organism evidence="2 3">
    <name type="scientific">Achromobacter agilis</name>
    <dbReference type="NCBI Taxonomy" id="1353888"/>
    <lineage>
        <taxon>Bacteria</taxon>
        <taxon>Pseudomonadati</taxon>
        <taxon>Pseudomonadota</taxon>
        <taxon>Betaproteobacteria</taxon>
        <taxon>Burkholderiales</taxon>
        <taxon>Alcaligenaceae</taxon>
        <taxon>Achromobacter</taxon>
    </lineage>
</organism>
<proteinExistence type="predicted"/>
<evidence type="ECO:0000259" key="1">
    <source>
        <dbReference type="Pfam" id="PF13503"/>
    </source>
</evidence>
<dbReference type="AlphaFoldDB" id="A0A446C9P2"/>
<keyword evidence="3" id="KW-1185">Reference proteome</keyword>
<feature type="domain" description="DUF4123" evidence="1">
    <location>
        <begin position="51"/>
        <end position="169"/>
    </location>
</feature>
<dbReference type="EMBL" id="UFQB01000005">
    <property type="protein sequence ID" value="SSW64493.1"/>
    <property type="molecule type" value="Genomic_DNA"/>
</dbReference>
<gene>
    <name evidence="2" type="ORF">AGI3411_01591</name>
</gene>
<evidence type="ECO:0000313" key="2">
    <source>
        <dbReference type="EMBL" id="SSW64493.1"/>
    </source>
</evidence>
<name>A0A446C9P2_9BURK</name>
<dbReference type="Proteomes" id="UP000289184">
    <property type="component" value="Unassembled WGS sequence"/>
</dbReference>
<protein>
    <recommendedName>
        <fullName evidence="1">DUF4123 domain-containing protein</fullName>
    </recommendedName>
</protein>